<comment type="similarity">
    <text evidence="2">Belongs to the SUA5 family.</text>
</comment>
<protein>
    <recommendedName>
        <fullName evidence="10">L-threonylcarbamoyladenylate synthase</fullName>
        <ecNumber evidence="3">2.7.7.87</ecNumber>
    </recommendedName>
    <alternativeName>
        <fullName evidence="10">L-threonylcarbamoyladenylate synthase</fullName>
    </alternativeName>
</protein>
<evidence type="ECO:0000256" key="9">
    <source>
        <dbReference type="ARBA" id="ARBA00022840"/>
    </source>
</evidence>
<keyword evidence="5 13" id="KW-0808">Transferase</keyword>
<dbReference type="InterPro" id="IPR023485">
    <property type="entry name" value="Ptyr_pPase"/>
</dbReference>
<dbReference type="Gene3D" id="3.90.870.10">
    <property type="entry name" value="DHBP synthase"/>
    <property type="match status" value="1"/>
</dbReference>
<comment type="caution">
    <text evidence="13">The sequence shown here is derived from an EMBL/GenBank/DDBJ whole genome shotgun (WGS) entry which is preliminary data.</text>
</comment>
<dbReference type="PANTHER" id="PTHR17490:SF16">
    <property type="entry name" value="THREONYLCARBAMOYL-AMP SYNTHASE"/>
    <property type="match status" value="1"/>
</dbReference>
<keyword evidence="8" id="KW-0547">Nucleotide-binding</keyword>
<dbReference type="InterPro" id="IPR050156">
    <property type="entry name" value="TC-AMP_synthase_SUA5"/>
</dbReference>
<dbReference type="PROSITE" id="PS51163">
    <property type="entry name" value="YRDC"/>
    <property type="match status" value="1"/>
</dbReference>
<dbReference type="InterPro" id="IPR017945">
    <property type="entry name" value="DHBP_synth_RibB-like_a/b_dom"/>
</dbReference>
<evidence type="ECO:0000259" key="12">
    <source>
        <dbReference type="PROSITE" id="PS51163"/>
    </source>
</evidence>
<comment type="subcellular location">
    <subcellularLocation>
        <location evidence="1">Cytoplasm</location>
    </subcellularLocation>
</comment>
<evidence type="ECO:0000256" key="2">
    <source>
        <dbReference type="ARBA" id="ARBA00007663"/>
    </source>
</evidence>
<evidence type="ECO:0000256" key="8">
    <source>
        <dbReference type="ARBA" id="ARBA00022741"/>
    </source>
</evidence>
<dbReference type="Pfam" id="PF01451">
    <property type="entry name" value="LMWPc"/>
    <property type="match status" value="1"/>
</dbReference>
<evidence type="ECO:0000256" key="5">
    <source>
        <dbReference type="ARBA" id="ARBA00022679"/>
    </source>
</evidence>
<dbReference type="InterPro" id="IPR036196">
    <property type="entry name" value="Ptyr_pPase_sf"/>
</dbReference>
<keyword evidence="9" id="KW-0067">ATP-binding</keyword>
<organism evidence="13 14">
    <name type="scientific">Maccoyibacter intestinihominis</name>
    <dbReference type="NCBI Taxonomy" id="3133499"/>
    <lineage>
        <taxon>Bacteria</taxon>
        <taxon>Bacillati</taxon>
        <taxon>Bacillota</taxon>
        <taxon>Clostridia</taxon>
        <taxon>Lachnospirales</taxon>
        <taxon>Lachnospiraceae</taxon>
        <taxon>Maccoyibacter</taxon>
    </lineage>
</organism>
<dbReference type="Gene3D" id="3.40.50.11030">
    <property type="entry name" value="Threonylcarbamoyl-AMP synthase, C-terminal domain"/>
    <property type="match status" value="1"/>
</dbReference>
<evidence type="ECO:0000256" key="4">
    <source>
        <dbReference type="ARBA" id="ARBA00022490"/>
    </source>
</evidence>
<dbReference type="RefSeq" id="WP_353531408.1">
    <property type="nucleotide sequence ID" value="NZ_JBBMEX010000014.1"/>
</dbReference>
<reference evidence="13 14" key="1">
    <citation type="submission" date="2024-03" db="EMBL/GenBank/DDBJ databases">
        <title>Human intestinal bacterial collection.</title>
        <authorList>
            <person name="Pauvert C."/>
            <person name="Hitch T.C.A."/>
            <person name="Clavel T."/>
        </authorList>
    </citation>
    <scope>NUCLEOTIDE SEQUENCE [LARGE SCALE GENOMIC DNA]</scope>
    <source>
        <strain evidence="13 14">CLA-AA-H185</strain>
    </source>
</reference>
<dbReference type="Pfam" id="PF03481">
    <property type="entry name" value="Sua5_C"/>
    <property type="match status" value="1"/>
</dbReference>
<evidence type="ECO:0000313" key="14">
    <source>
        <dbReference type="Proteomes" id="UP001454489"/>
    </source>
</evidence>
<proteinExistence type="inferred from homology"/>
<dbReference type="SUPFAM" id="SSF52788">
    <property type="entry name" value="Phosphotyrosine protein phosphatases I"/>
    <property type="match status" value="1"/>
</dbReference>
<dbReference type="PANTHER" id="PTHR17490">
    <property type="entry name" value="SUA5"/>
    <property type="match status" value="1"/>
</dbReference>
<accession>A0ABV1HHC6</accession>
<name>A0ABV1HHC6_9FIRM</name>
<dbReference type="SMART" id="SM00226">
    <property type="entry name" value="LMWPc"/>
    <property type="match status" value="1"/>
</dbReference>
<evidence type="ECO:0000256" key="1">
    <source>
        <dbReference type="ARBA" id="ARBA00004496"/>
    </source>
</evidence>
<evidence type="ECO:0000256" key="3">
    <source>
        <dbReference type="ARBA" id="ARBA00012584"/>
    </source>
</evidence>
<evidence type="ECO:0000313" key="13">
    <source>
        <dbReference type="EMBL" id="MEQ2558641.1"/>
    </source>
</evidence>
<sequence>MKTEIEKLNLEAIDDKIIAKAAAIIRDGGLVAFPTETVYGLGADAMQASAAKKIYEAKGRPSDNPLIVHIADVSALRNLTDEVPGKAVKLAKAFWPGPLTMIVKKSAAVPYETTGGMDTVAVRMPNHPVALALIAASGTYIAAPSANTSGRPSPTTAEHVMTDLNEKIPLILDGGSVGIGIESTIIDLTEETPMILRPGYITQEMLEEVIGEVHVDPGLIASDSLQKPKAPGMKYRHYAPKADLTVVTGEKKDVIGTINYLSHTGISQGKKIGIIATDETAGEYRCGDVISIGAREDEDAIARHLYGILRKFDDLDVDTIYSESFESEGLGQAIMNRLLKAAGHHVLQAVQEKKMKAYDRIIFAEDGGTCRAPMAAGILEEQILNRPVEVLSRGLVVLFPEPLNQKAEAVMISNGLKSEGFMSEQITEEDITDNTLILTMSEESRQKIFELFPNVEKEDVAVLTEFVGDELEILNPYGGNLQAYGICYETLNKSIKKLVKILNEGEEKCQK</sequence>
<dbReference type="InterPro" id="IPR038385">
    <property type="entry name" value="Sua5/YwlC_C"/>
</dbReference>
<dbReference type="EC" id="2.7.7.87" evidence="3"/>
<evidence type="ECO:0000256" key="11">
    <source>
        <dbReference type="ARBA" id="ARBA00048366"/>
    </source>
</evidence>
<evidence type="ECO:0000256" key="7">
    <source>
        <dbReference type="ARBA" id="ARBA00022695"/>
    </source>
</evidence>
<comment type="catalytic activity">
    <reaction evidence="11">
        <text>L-threonine + hydrogencarbonate + ATP = L-threonylcarbamoyladenylate + diphosphate + H2O</text>
        <dbReference type="Rhea" id="RHEA:36407"/>
        <dbReference type="ChEBI" id="CHEBI:15377"/>
        <dbReference type="ChEBI" id="CHEBI:17544"/>
        <dbReference type="ChEBI" id="CHEBI:30616"/>
        <dbReference type="ChEBI" id="CHEBI:33019"/>
        <dbReference type="ChEBI" id="CHEBI:57926"/>
        <dbReference type="ChEBI" id="CHEBI:73682"/>
        <dbReference type="EC" id="2.7.7.87"/>
    </reaction>
</comment>
<dbReference type="Proteomes" id="UP001454489">
    <property type="component" value="Unassembled WGS sequence"/>
</dbReference>
<evidence type="ECO:0000256" key="10">
    <source>
        <dbReference type="ARBA" id="ARBA00029774"/>
    </source>
</evidence>
<evidence type="ECO:0000256" key="6">
    <source>
        <dbReference type="ARBA" id="ARBA00022694"/>
    </source>
</evidence>
<dbReference type="InterPro" id="IPR006070">
    <property type="entry name" value="Sua5-like_dom"/>
</dbReference>
<keyword evidence="4" id="KW-0963">Cytoplasm</keyword>
<dbReference type="Gene3D" id="3.40.50.2300">
    <property type="match status" value="1"/>
</dbReference>
<dbReference type="EMBL" id="JBBMEX010000014">
    <property type="protein sequence ID" value="MEQ2558641.1"/>
    <property type="molecule type" value="Genomic_DNA"/>
</dbReference>
<dbReference type="Pfam" id="PF01300">
    <property type="entry name" value="Sua5_yciO_yrdC"/>
    <property type="match status" value="1"/>
</dbReference>
<dbReference type="InterPro" id="IPR005145">
    <property type="entry name" value="Sua5_C"/>
</dbReference>
<gene>
    <name evidence="13" type="ORF">WMO43_12290</name>
</gene>
<dbReference type="GO" id="GO:0061710">
    <property type="term" value="F:L-threonylcarbamoyladenylate synthase"/>
    <property type="evidence" value="ECO:0007669"/>
    <property type="project" value="UniProtKB-EC"/>
</dbReference>
<dbReference type="SUPFAM" id="SSF55821">
    <property type="entry name" value="YrdC/RibB"/>
    <property type="match status" value="1"/>
</dbReference>
<keyword evidence="6" id="KW-0819">tRNA processing</keyword>
<keyword evidence="14" id="KW-1185">Reference proteome</keyword>
<dbReference type="NCBIfam" id="TIGR00057">
    <property type="entry name" value="L-threonylcarbamoyladenylate synthase"/>
    <property type="match status" value="1"/>
</dbReference>
<keyword evidence="7 13" id="KW-0548">Nucleotidyltransferase</keyword>
<feature type="domain" description="YrdC-like" evidence="12">
    <location>
        <begin position="15"/>
        <end position="201"/>
    </location>
</feature>